<accession>A0AAD1XNV8</accession>
<keyword evidence="4" id="KW-1185">Reference proteome</keyword>
<evidence type="ECO:0000313" key="3">
    <source>
        <dbReference type="EMBL" id="CAI2376363.1"/>
    </source>
</evidence>
<feature type="chain" id="PRO_5042000439" evidence="2">
    <location>
        <begin position="22"/>
        <end position="312"/>
    </location>
</feature>
<evidence type="ECO:0000313" key="4">
    <source>
        <dbReference type="Proteomes" id="UP001295684"/>
    </source>
</evidence>
<name>A0AAD1XNV8_EUPCR</name>
<organism evidence="3 4">
    <name type="scientific">Euplotes crassus</name>
    <dbReference type="NCBI Taxonomy" id="5936"/>
    <lineage>
        <taxon>Eukaryota</taxon>
        <taxon>Sar</taxon>
        <taxon>Alveolata</taxon>
        <taxon>Ciliophora</taxon>
        <taxon>Intramacronucleata</taxon>
        <taxon>Spirotrichea</taxon>
        <taxon>Hypotrichia</taxon>
        <taxon>Euplotida</taxon>
        <taxon>Euplotidae</taxon>
        <taxon>Moneuplotes</taxon>
    </lineage>
</organism>
<keyword evidence="1" id="KW-0812">Transmembrane</keyword>
<proteinExistence type="predicted"/>
<keyword evidence="1" id="KW-0472">Membrane</keyword>
<dbReference type="AlphaFoldDB" id="A0AAD1XNV8"/>
<protein>
    <submittedName>
        <fullName evidence="3">Uncharacterized protein</fullName>
    </submittedName>
</protein>
<gene>
    <name evidence="3" type="ORF">ECRASSUSDP1_LOCUS17732</name>
</gene>
<evidence type="ECO:0000256" key="2">
    <source>
        <dbReference type="SAM" id="SignalP"/>
    </source>
</evidence>
<comment type="caution">
    <text evidence="3">The sequence shown here is derived from an EMBL/GenBank/DDBJ whole genome shotgun (WGS) entry which is preliminary data.</text>
</comment>
<keyword evidence="1" id="KW-1133">Transmembrane helix</keyword>
<reference evidence="3" key="1">
    <citation type="submission" date="2023-07" db="EMBL/GenBank/DDBJ databases">
        <authorList>
            <consortium name="AG Swart"/>
            <person name="Singh M."/>
            <person name="Singh A."/>
            <person name="Seah K."/>
            <person name="Emmerich C."/>
        </authorList>
    </citation>
    <scope>NUCLEOTIDE SEQUENCE</scope>
    <source>
        <strain evidence="3">DP1</strain>
    </source>
</reference>
<dbReference type="Proteomes" id="UP001295684">
    <property type="component" value="Unassembled WGS sequence"/>
</dbReference>
<feature type="signal peptide" evidence="2">
    <location>
        <begin position="1"/>
        <end position="21"/>
    </location>
</feature>
<dbReference type="EMBL" id="CAMPGE010017920">
    <property type="protein sequence ID" value="CAI2376363.1"/>
    <property type="molecule type" value="Genomic_DNA"/>
</dbReference>
<keyword evidence="2" id="KW-0732">Signal</keyword>
<feature type="transmembrane region" description="Helical" evidence="1">
    <location>
        <begin position="197"/>
        <end position="220"/>
    </location>
</feature>
<sequence>MALSFQHFLFMTLFISTTVRGLGVMNEFVQNPYGEYDILIERAHRNFNVLIPVINASRQVNLNFEDLNEFNLPLPLILHTTRFAITRIFDCQKNDCSQPITFFCVLFEEFRGLSRLVVTEMKYGFTEFLMKYAKKSFQIKQKIMNTYGAEAFESKSQCIRTRVGEYYIPLFQGTDTSQCTEFDGIIISFFETTNEGWVYYKGLIIKCLVVISIFPLNVLLINRIMSEWRIYKSNKSTPQKLLSESINRSSKSLISLSNYSNSVHSQDPSEQSQESNCILETLSAKPNCNMASNPSYQCGSSSSDSSISLSSK</sequence>
<evidence type="ECO:0000256" key="1">
    <source>
        <dbReference type="SAM" id="Phobius"/>
    </source>
</evidence>